<comment type="similarity">
    <text evidence="2">Belongs to the bacterial solute-binding protein 2 family.</text>
</comment>
<evidence type="ECO:0000256" key="1">
    <source>
        <dbReference type="ARBA" id="ARBA00004196"/>
    </source>
</evidence>
<dbReference type="STRING" id="270498.CHK_2718"/>
<keyword evidence="6" id="KW-0762">Sugar transport</keyword>
<evidence type="ECO:0000256" key="3">
    <source>
        <dbReference type="ARBA" id="ARBA00022729"/>
    </source>
</evidence>
<evidence type="ECO:0000313" key="6">
    <source>
        <dbReference type="EMBL" id="KKI49808.1"/>
    </source>
</evidence>
<dbReference type="Proteomes" id="UP000034076">
    <property type="component" value="Unassembled WGS sequence"/>
</dbReference>
<evidence type="ECO:0000259" key="5">
    <source>
        <dbReference type="Pfam" id="PF13407"/>
    </source>
</evidence>
<name>A0A0M2NC44_9FIRM</name>
<accession>A0A0M2NC44</accession>
<dbReference type="OrthoDB" id="569491at2"/>
<evidence type="ECO:0000313" key="7">
    <source>
        <dbReference type="Proteomes" id="UP000034076"/>
    </source>
</evidence>
<evidence type="ECO:0000256" key="4">
    <source>
        <dbReference type="SAM" id="Phobius"/>
    </source>
</evidence>
<dbReference type="PANTHER" id="PTHR46847">
    <property type="entry name" value="D-ALLOSE-BINDING PERIPLASMIC PROTEIN-RELATED"/>
    <property type="match status" value="1"/>
</dbReference>
<feature type="domain" description="Periplasmic binding protein" evidence="5">
    <location>
        <begin position="46"/>
        <end position="300"/>
    </location>
</feature>
<comment type="subcellular location">
    <subcellularLocation>
        <location evidence="1">Cell envelope</location>
    </subcellularLocation>
</comment>
<dbReference type="PANTHER" id="PTHR46847:SF1">
    <property type="entry name" value="D-ALLOSE-BINDING PERIPLASMIC PROTEIN-RELATED"/>
    <property type="match status" value="1"/>
</dbReference>
<feature type="transmembrane region" description="Helical" evidence="4">
    <location>
        <begin position="6"/>
        <end position="26"/>
    </location>
</feature>
<dbReference type="SUPFAM" id="SSF53822">
    <property type="entry name" value="Periplasmic binding protein-like I"/>
    <property type="match status" value="1"/>
</dbReference>
<dbReference type="Pfam" id="PF13407">
    <property type="entry name" value="Peripla_BP_4"/>
    <property type="match status" value="1"/>
</dbReference>
<organism evidence="6 7">
    <name type="scientific">Christensenella hongkongensis</name>
    <dbReference type="NCBI Taxonomy" id="270498"/>
    <lineage>
        <taxon>Bacteria</taxon>
        <taxon>Bacillati</taxon>
        <taxon>Bacillota</taxon>
        <taxon>Clostridia</taxon>
        <taxon>Christensenellales</taxon>
        <taxon>Christensenellaceae</taxon>
        <taxon>Christensenella</taxon>
    </lineage>
</organism>
<dbReference type="EMBL" id="LAYJ01000118">
    <property type="protein sequence ID" value="KKI49808.1"/>
    <property type="molecule type" value="Genomic_DNA"/>
</dbReference>
<keyword evidence="3" id="KW-0732">Signal</keyword>
<keyword evidence="6" id="KW-0813">Transport</keyword>
<keyword evidence="7" id="KW-1185">Reference proteome</keyword>
<dbReference type="InterPro" id="IPR028082">
    <property type="entry name" value="Peripla_BP_I"/>
</dbReference>
<dbReference type="GO" id="GO:0030313">
    <property type="term" value="C:cell envelope"/>
    <property type="evidence" value="ECO:0007669"/>
    <property type="project" value="UniProtKB-SubCell"/>
</dbReference>
<reference evidence="6 7" key="1">
    <citation type="submission" date="2015-04" db="EMBL/GenBank/DDBJ databases">
        <title>Draft genome sequence of bacteremic isolate Catabacter hongkongensis type strain HKU16T.</title>
        <authorList>
            <person name="Lau S.K."/>
            <person name="Teng J.L."/>
            <person name="Huang Y."/>
            <person name="Curreem S.O."/>
            <person name="Tsui S.K."/>
            <person name="Woo P.C."/>
        </authorList>
    </citation>
    <scope>NUCLEOTIDE SEQUENCE [LARGE SCALE GENOMIC DNA]</scope>
    <source>
        <strain evidence="6 7">HKU16</strain>
    </source>
</reference>
<proteinExistence type="inferred from homology"/>
<keyword evidence="4" id="KW-0472">Membrane</keyword>
<sequence length="331" mass="35896">MSKKTYYSIIAVIVAAVFVMLGVFWVKSEESKESITAVFVSKSTQKGFEFWNLVKQGAEEGAKEFGVNLKVTGPNAGDDAPLSESDAQAQIRQLEEAIEQKPDVILLAAVDQDKLLPYAKEAMNRGIKLVMVDSGLSENIEDCFVGTDNYVAAGSVGRQMSQYIGNEGKVAIISHQMMTSTSIERIAGFEDALGREGVQVIGKYDIGDSVELAYTTTLQVLEENPDLKGIFATNQISAEGVNKALLESGKYDTVAFFAIDSSNALNEGMEKGAVKGVAVQMPFNMGYMGIKAAVDLAKGNSIAKEIDTGFAFVTKENMRQEEIQKLIYPFV</sequence>
<dbReference type="GO" id="GO:0030246">
    <property type="term" value="F:carbohydrate binding"/>
    <property type="evidence" value="ECO:0007669"/>
    <property type="project" value="UniProtKB-ARBA"/>
</dbReference>
<protein>
    <submittedName>
        <fullName evidence="6">ABC-type sugar transport system, periplasmic component</fullName>
    </submittedName>
</protein>
<keyword evidence="4" id="KW-1133">Transmembrane helix</keyword>
<gene>
    <name evidence="6" type="ORF">CHK_2718</name>
</gene>
<comment type="caution">
    <text evidence="6">The sequence shown here is derived from an EMBL/GenBank/DDBJ whole genome shotgun (WGS) entry which is preliminary data.</text>
</comment>
<dbReference type="AlphaFoldDB" id="A0A0M2NC44"/>
<dbReference type="Gene3D" id="3.40.50.2300">
    <property type="match status" value="2"/>
</dbReference>
<dbReference type="RefSeq" id="WP_046444522.1">
    <property type="nucleotide sequence ID" value="NZ_LAYJ01000118.1"/>
</dbReference>
<keyword evidence="4" id="KW-0812">Transmembrane</keyword>
<evidence type="ECO:0000256" key="2">
    <source>
        <dbReference type="ARBA" id="ARBA00007639"/>
    </source>
</evidence>
<dbReference type="InterPro" id="IPR025997">
    <property type="entry name" value="SBP_2_dom"/>
</dbReference>